<reference evidence="3" key="6">
    <citation type="submission" date="2004-03" db="EMBL/GenBank/DDBJ databases">
        <authorList>
            <person name="Arakawa T."/>
            <person name="Carninci P."/>
            <person name="Fukuda S."/>
            <person name="Hashizume W."/>
            <person name="Hayashida K."/>
            <person name="Hori F."/>
            <person name="Iida J."/>
            <person name="Imamura K."/>
            <person name="Imotani K."/>
            <person name="Itoh M."/>
            <person name="Kanagawa S."/>
            <person name="Kawai J."/>
            <person name="Kojima M."/>
            <person name="Konno H."/>
            <person name="Murata M."/>
            <person name="Nakamura M."/>
            <person name="Ninomiya N."/>
            <person name="Nishiyori H."/>
            <person name="Nomura K."/>
            <person name="Ohno M."/>
            <person name="Sakazume N."/>
            <person name="Sano H."/>
            <person name="Sasaki D."/>
            <person name="Shibata K."/>
            <person name="Shiraki T."/>
            <person name="Tagami M."/>
            <person name="Tagami Y."/>
            <person name="Waki K."/>
            <person name="Watahiki A."/>
            <person name="Muramatsu M."/>
            <person name="Hayashizaki Y."/>
        </authorList>
    </citation>
    <scope>NUCLEOTIDE SEQUENCE</scope>
    <source>
        <strain evidence="3">C57BL/6J</strain>
        <tissue evidence="3">Thymus</tissue>
    </source>
</reference>
<keyword evidence="2" id="KW-0472">Membrane</keyword>
<organism evidence="3">
    <name type="scientific">Mus musculus</name>
    <name type="common">Mouse</name>
    <dbReference type="NCBI Taxonomy" id="10090"/>
    <lineage>
        <taxon>Eukaryota</taxon>
        <taxon>Metazoa</taxon>
        <taxon>Chordata</taxon>
        <taxon>Craniata</taxon>
        <taxon>Vertebrata</taxon>
        <taxon>Euteleostomi</taxon>
        <taxon>Mammalia</taxon>
        <taxon>Eutheria</taxon>
        <taxon>Euarchontoglires</taxon>
        <taxon>Glires</taxon>
        <taxon>Rodentia</taxon>
        <taxon>Myomorpha</taxon>
        <taxon>Muroidea</taxon>
        <taxon>Muridae</taxon>
        <taxon>Murinae</taxon>
        <taxon>Mus</taxon>
        <taxon>Mus</taxon>
    </lineage>
</organism>
<feature type="transmembrane region" description="Helical" evidence="2">
    <location>
        <begin position="75"/>
        <end position="96"/>
    </location>
</feature>
<evidence type="ECO:0000256" key="2">
    <source>
        <dbReference type="SAM" id="Phobius"/>
    </source>
</evidence>
<accession>Q3U5A5</accession>
<dbReference type="AlphaFoldDB" id="Q3U5A5"/>
<reference evidence="3" key="4">
    <citation type="journal article" date="2001" name="Nature">
        <title>Functional annotation of a full-length mouse cDNA collection.</title>
        <authorList>
            <consortium name="The RIKEN Genome Exploration Research Group Phase II Team and the FANTOM Consortium"/>
        </authorList>
    </citation>
    <scope>NUCLEOTIDE SEQUENCE</scope>
    <source>
        <strain evidence="3">C57BL/6J</strain>
        <tissue evidence="3">Thymus</tissue>
    </source>
</reference>
<evidence type="ECO:0000313" key="3">
    <source>
        <dbReference type="EMBL" id="BAE32175.1"/>
    </source>
</evidence>
<name>Q3U5A5_MOUSE</name>
<reference evidence="3" key="1">
    <citation type="journal article" date="1999" name="Methods Enzymol.">
        <title>High-efficiency full-length cDNA cloning.</title>
        <authorList>
            <person name="Carninci P."/>
            <person name="Hayashizaki Y."/>
        </authorList>
    </citation>
    <scope>NUCLEOTIDE SEQUENCE</scope>
    <source>
        <strain evidence="3">C57BL/6J</strain>
        <tissue evidence="3">Thymus</tissue>
    </source>
</reference>
<sequence length="114" mass="13331">MKTNNTTTKQTNKSKNKKHRFELRKTKPQLISLACYVSANRHTTGMPSKEFTFFFLWFCLELSQHHRTLEIMHGFLFVCLFFITNALSNRLIIIHFPGCFLPVPLMNFSTQGDT</sequence>
<feature type="compositionally biased region" description="Low complexity" evidence="1">
    <location>
        <begin position="1"/>
        <end position="11"/>
    </location>
</feature>
<proteinExistence type="evidence at transcript level"/>
<reference evidence="3" key="8">
    <citation type="journal article" date="2005" name="Science">
        <title>Antisense Transcription in the Mammalian Transcriptome.</title>
        <authorList>
            <consortium name="RIKEN Genome Exploration Research Group and Genome Science Group (Genome Network Project Core Group) and the FANTOM Consortium"/>
        </authorList>
    </citation>
    <scope>NUCLEOTIDE SEQUENCE</scope>
    <source>
        <strain evidence="3">C57BL/6J</strain>
        <tissue evidence="3">Thymus</tissue>
    </source>
</reference>
<keyword evidence="2" id="KW-0812">Transmembrane</keyword>
<reference evidence="3" key="5">
    <citation type="journal article" date="2002" name="Nature">
        <title>Analysis of the mouse transcriptome based on functional annotation of 60,770 full-length cDNAs.</title>
        <authorList>
            <consortium name="The FANTOM Consortium and the RIKEN Genome Exploration Research Group Phase I and II Team"/>
        </authorList>
    </citation>
    <scope>NUCLEOTIDE SEQUENCE</scope>
    <source>
        <strain evidence="3">C57BL/6J</strain>
        <tissue evidence="3">Thymus</tissue>
    </source>
</reference>
<reference evidence="3" key="3">
    <citation type="journal article" date="2000" name="Genome Res.">
        <title>RIKEN integrated sequence analysis (RISA) system--384-format sequencing pipeline with 384 multicapillary sequencer.</title>
        <authorList>
            <person name="Shibata K."/>
            <person name="Itoh M."/>
            <person name="Aizawa K."/>
            <person name="Nagaoka S."/>
            <person name="Sasaki N."/>
            <person name="Carninci P."/>
            <person name="Konno H."/>
            <person name="Akiyama J."/>
            <person name="Nishi K."/>
            <person name="Kitsunai T."/>
            <person name="Tashiro H."/>
            <person name="Itoh M."/>
            <person name="Sumi N."/>
            <person name="Ishii Y."/>
            <person name="Nakamura S."/>
            <person name="Hazama M."/>
            <person name="Nishine T."/>
            <person name="Harada A."/>
            <person name="Yamamoto R."/>
            <person name="Matsumoto H."/>
            <person name="Sakaguchi S."/>
            <person name="Ikegami T."/>
            <person name="Kashiwagi K."/>
            <person name="Fujiwake S."/>
            <person name="Inoue K."/>
            <person name="Togawa Y."/>
            <person name="Izawa M."/>
            <person name="Ohara E."/>
            <person name="Watahiki M."/>
            <person name="Yoneda Y."/>
            <person name="Ishikawa T."/>
            <person name="Ozawa K."/>
            <person name="Tanaka T."/>
            <person name="Matsuura S."/>
            <person name="Kawai J."/>
            <person name="Okazaki Y."/>
            <person name="Muramatsu M."/>
            <person name="Inoue Y."/>
            <person name="Kira A."/>
            <person name="Hayashizaki Y."/>
        </authorList>
    </citation>
    <scope>NUCLEOTIDE SEQUENCE</scope>
    <source>
        <strain evidence="3">C57BL/6J</strain>
        <tissue evidence="3">Thymus</tissue>
    </source>
</reference>
<keyword evidence="2" id="KW-1133">Transmembrane helix</keyword>
<evidence type="ECO:0000256" key="1">
    <source>
        <dbReference type="SAM" id="MobiDB-lite"/>
    </source>
</evidence>
<dbReference type="EMBL" id="AK153764">
    <property type="protein sequence ID" value="BAE32175.1"/>
    <property type="molecule type" value="mRNA"/>
</dbReference>
<protein>
    <submittedName>
        <fullName evidence="3">Uncharacterized protein</fullName>
    </submittedName>
</protein>
<reference evidence="3" key="2">
    <citation type="journal article" date="2000" name="Genome Res.">
        <title>Normalization and subtraction of cap-trapper-selected cDNAs to prepare full-length cDNA libraries for rapid discovery of new genes.</title>
        <authorList>
            <person name="Carninci P."/>
            <person name="Shibata Y."/>
            <person name="Hayatsu N."/>
            <person name="Sugahara Y."/>
            <person name="Shibata K."/>
            <person name="Itoh M."/>
            <person name="Konno H."/>
            <person name="Okazaki Y."/>
            <person name="Muramatsu M."/>
            <person name="Hayashizaki Y."/>
        </authorList>
    </citation>
    <scope>NUCLEOTIDE SEQUENCE</scope>
    <source>
        <strain evidence="3">C57BL/6J</strain>
        <tissue evidence="3">Thymus</tissue>
    </source>
</reference>
<feature type="region of interest" description="Disordered" evidence="1">
    <location>
        <begin position="1"/>
        <end position="20"/>
    </location>
</feature>
<reference evidence="3" key="7">
    <citation type="journal article" date="2005" name="Science">
        <title>The Transcriptional Landscape of the Mammalian Genome.</title>
        <authorList>
            <consortium name="The FANTOM Consortium"/>
            <consortium name="Riken Genome Exploration Research Group and Genome Science Group (Genome Network Project Core Group)"/>
        </authorList>
    </citation>
    <scope>NUCLEOTIDE SEQUENCE</scope>
    <source>
        <strain evidence="3">C57BL/6J</strain>
        <tissue evidence="3">Thymus</tissue>
    </source>
</reference>